<sequence length="286" mass="30438">MRRVRRSCGIVGSVGVGGLGRGDTGVRVEGSGSGSGTCCSWLRGVGAAVVVLQLAEGIGSGSGTCCSWLRGLGAAVVEGTGREREDGAVDSSVKCIGRCFYCMDFYYKRGSGQAQCHTSGCKGCDIRKCQCDCCEKQKLKDRQQRAASQQLPSSSSHVSSSSRVSSTTVGHQVSGLQPSTSPSDSSSSPSPIPYIIAAVALIIVVICVMIYFRIRPFHRTVMIALMINRMSSEVTITPPYSAIAAVIVAIIVAIILLDLCIFRFPVGRNIRDFLVRKIPFCIAFYS</sequence>
<proteinExistence type="predicted"/>
<feature type="compositionally biased region" description="Low complexity" evidence="1">
    <location>
        <begin position="153"/>
        <end position="164"/>
    </location>
</feature>
<protein>
    <submittedName>
        <fullName evidence="3">Uncharacterized protein</fullName>
    </submittedName>
</protein>
<keyword evidence="2" id="KW-1133">Transmembrane helix</keyword>
<evidence type="ECO:0000313" key="4">
    <source>
        <dbReference type="Proteomes" id="UP000033188"/>
    </source>
</evidence>
<dbReference type="VEuPathDB" id="PiroplasmaDB:BBBOND_0200060"/>
<organism evidence="3 4">
    <name type="scientific">Babesia bigemina</name>
    <dbReference type="NCBI Taxonomy" id="5866"/>
    <lineage>
        <taxon>Eukaryota</taxon>
        <taxon>Sar</taxon>
        <taxon>Alveolata</taxon>
        <taxon>Apicomplexa</taxon>
        <taxon>Aconoidasida</taxon>
        <taxon>Piroplasmida</taxon>
        <taxon>Babesiidae</taxon>
        <taxon>Babesia</taxon>
    </lineage>
</organism>
<evidence type="ECO:0000256" key="2">
    <source>
        <dbReference type="SAM" id="Phobius"/>
    </source>
</evidence>
<feature type="transmembrane region" description="Helical" evidence="2">
    <location>
        <begin position="240"/>
        <end position="262"/>
    </location>
</feature>
<keyword evidence="2" id="KW-0812">Transmembrane</keyword>
<evidence type="ECO:0000256" key="1">
    <source>
        <dbReference type="SAM" id="MobiDB-lite"/>
    </source>
</evidence>
<dbReference type="Proteomes" id="UP000033188">
    <property type="component" value="Chromosome 2"/>
</dbReference>
<gene>
    <name evidence="3" type="ORF">BBBOND_0200060</name>
</gene>
<evidence type="ECO:0000313" key="3">
    <source>
        <dbReference type="EMBL" id="CDR94849.1"/>
    </source>
</evidence>
<accession>A0A061D7I9</accession>
<dbReference type="RefSeq" id="XP_012767035.1">
    <property type="nucleotide sequence ID" value="XM_012911581.1"/>
</dbReference>
<dbReference type="KEGG" id="bbig:BBBOND_0200060"/>
<keyword evidence="2" id="KW-0472">Membrane</keyword>
<name>A0A061D7I9_BABBI</name>
<dbReference type="AlphaFoldDB" id="A0A061D7I9"/>
<feature type="transmembrane region" description="Helical" evidence="2">
    <location>
        <begin position="192"/>
        <end position="212"/>
    </location>
</feature>
<dbReference type="EMBL" id="LK391708">
    <property type="protein sequence ID" value="CDR94849.1"/>
    <property type="molecule type" value="Genomic_DNA"/>
</dbReference>
<keyword evidence="4" id="KW-1185">Reference proteome</keyword>
<dbReference type="GeneID" id="24563390"/>
<feature type="region of interest" description="Disordered" evidence="1">
    <location>
        <begin position="145"/>
        <end position="164"/>
    </location>
</feature>
<reference evidence="4" key="1">
    <citation type="submission" date="2014-06" db="EMBL/GenBank/DDBJ databases">
        <authorList>
            <person name="Aslett M."/>
            <person name="De Silva N."/>
        </authorList>
    </citation>
    <scope>NUCLEOTIDE SEQUENCE [LARGE SCALE GENOMIC DNA]</scope>
    <source>
        <strain evidence="4">Bond</strain>
    </source>
</reference>